<reference evidence="6" key="2">
    <citation type="journal article" date="2023" name="Front. Microbiol.">
        <title>Ralstonia chuxiongensis sp. nov., Ralstonia mojiangensis sp. nov., and Ralstonia soli sp. nov., isolated from tobacco fields, are three novel species in the family Burkholderiaceae.</title>
        <authorList>
            <person name="Lu C.H."/>
            <person name="Zhang Y.Y."/>
            <person name="Jiang N."/>
            <person name="Chen W."/>
            <person name="Shao X."/>
            <person name="Zhao Z.M."/>
            <person name="Lu W.L."/>
            <person name="Hu X."/>
            <person name="Xi Y.X."/>
            <person name="Zou S.Y."/>
            <person name="Wei Q.J."/>
            <person name="Lin Z.L."/>
            <person name="Gong L."/>
            <person name="Gai X.T."/>
            <person name="Zhang L.Q."/>
            <person name="Li J.Y."/>
            <person name="Jin Y."/>
            <person name="Xia Z.Y."/>
        </authorList>
    </citation>
    <scope>NUCLEOTIDE SEQUENCE</scope>
    <source>
        <strain evidence="6">21MJYT02-11</strain>
    </source>
</reference>
<dbReference type="EMBL" id="JAMXHT010000005">
    <property type="protein sequence ID" value="MCO5399360.1"/>
    <property type="molecule type" value="Genomic_DNA"/>
</dbReference>
<dbReference type="InterPro" id="IPR036188">
    <property type="entry name" value="FAD/NAD-bd_sf"/>
</dbReference>
<dbReference type="InterPro" id="IPR013094">
    <property type="entry name" value="AB_hydrolase_3"/>
</dbReference>
<keyword evidence="2 6" id="KW-0378">Hydrolase</keyword>
<dbReference type="GO" id="GO:0016787">
    <property type="term" value="F:hydrolase activity"/>
    <property type="evidence" value="ECO:0007669"/>
    <property type="project" value="UniProtKB-KW"/>
</dbReference>
<dbReference type="InterPro" id="IPR033140">
    <property type="entry name" value="Lipase_GDXG_put_SER_AS"/>
</dbReference>
<dbReference type="Gene3D" id="3.50.50.60">
    <property type="entry name" value="FAD/NAD(P)-binding domain"/>
    <property type="match status" value="2"/>
</dbReference>
<feature type="domain" description="Alpha/beta hydrolase fold-3" evidence="5">
    <location>
        <begin position="584"/>
        <end position="779"/>
    </location>
</feature>
<keyword evidence="4" id="KW-1133">Transmembrane helix</keyword>
<dbReference type="InterPro" id="IPR029058">
    <property type="entry name" value="AB_hydrolase_fold"/>
</dbReference>
<dbReference type="SUPFAM" id="SSF53474">
    <property type="entry name" value="alpha/beta-Hydrolases"/>
    <property type="match status" value="1"/>
</dbReference>
<gene>
    <name evidence="6" type="ORF">NG900_14275</name>
</gene>
<feature type="active site" evidence="3">
    <location>
        <position position="658"/>
    </location>
</feature>
<feature type="transmembrane region" description="Helical" evidence="4">
    <location>
        <begin position="16"/>
        <end position="34"/>
    </location>
</feature>
<dbReference type="Pfam" id="PF07859">
    <property type="entry name" value="Abhydrolase_3"/>
    <property type="match status" value="1"/>
</dbReference>
<dbReference type="PROSITE" id="PS01174">
    <property type="entry name" value="LIPASE_GDXG_SER"/>
    <property type="match status" value="1"/>
</dbReference>
<keyword evidence="4" id="KW-0812">Transmembrane</keyword>
<evidence type="ECO:0000313" key="6">
    <source>
        <dbReference type="EMBL" id="MCO5399360.1"/>
    </source>
</evidence>
<dbReference type="InterPro" id="IPR002168">
    <property type="entry name" value="Lipase_GDXG_HIS_AS"/>
</dbReference>
<evidence type="ECO:0000256" key="4">
    <source>
        <dbReference type="SAM" id="Phobius"/>
    </source>
</evidence>
<dbReference type="PROSITE" id="PS01173">
    <property type="entry name" value="LIPASE_GDXG_HIS"/>
    <property type="match status" value="1"/>
</dbReference>
<evidence type="ECO:0000256" key="2">
    <source>
        <dbReference type="ARBA" id="ARBA00022801"/>
    </source>
</evidence>
<comment type="caution">
    <text evidence="6">The sequence shown here is derived from an EMBL/GenBank/DDBJ whole genome shotgun (WGS) entry which is preliminary data.</text>
</comment>
<dbReference type="PANTHER" id="PTHR42877">
    <property type="entry name" value="L-ORNITHINE N(5)-MONOOXYGENASE-RELATED"/>
    <property type="match status" value="1"/>
</dbReference>
<dbReference type="PRINTS" id="PR00469">
    <property type="entry name" value="PNDRDTASEII"/>
</dbReference>
<reference evidence="6" key="1">
    <citation type="submission" date="2022-06" db="EMBL/GenBank/DDBJ databases">
        <authorList>
            <person name="Lu C.-H."/>
        </authorList>
    </citation>
    <scope>NUCLEOTIDE SEQUENCE</scope>
    <source>
        <strain evidence="6">21MJYT02-11</strain>
    </source>
</reference>
<evidence type="ECO:0000259" key="5">
    <source>
        <dbReference type="Pfam" id="PF07859"/>
    </source>
</evidence>
<name>A0ABT1ALU3_9RALS</name>
<sequence length="851" mass="92503">MHSSESTLQQDTGKPLAAIIIGAGFAGIGMAIALQRAGVHDFVLLERSHDVGGVWRDNSYPGAACDVPSHLYSFSFEPNPNWSSTFAPQAEIHAYLQHCARKYALAPHIRFGAEVANARYDEDRAQWRVTLKDGSTLRAALLISGTGQLSKPAMPRIPGLDSYKGHAFHSARWDHSYSLAGKRVAVIGTGASAIQFVPAIADKVGKLSVFQRSPAYIIPRPDKPYGSLSRMVFRHLPWAMKLHRAAIYVRYEARALAFTRLHGLMRYAVAKPFHKLLARQVPDAALRAKLVPDYPIGCKRLLLSSEYLAAVSKPNVDLVTDGIRRVTETGVETVDGTHHTVDAIVYGTGFAATEFLSPMRITGRAGVDLNDAWRRGAQAYLGLTVPGFPNFFMLYGPNTNLGHNSIVYMLESQIAHVMRCCKAMRMAGASTIEVDERRYKRFNVGIQQRLSNSVWSGCKSWYVDENGHNSTNWPGFTLSYRWLTRHTSLNAYRFTQPLPQGGAIVAAPADTEERVTASLLRGLLRLSFRTLIGPPFGAKFQRGVVSLLSALMPGVGGVIRYRDVVGNIPVEIVAPKRGDLDGVVLYLHGGAFCLGSPTTHRSITTRLAVESGMPVWVPDYRLAPEHPYPAALEDALACYQVLRNKGYAPDRILIAGDSAGGALALSLALALKQRDAQAPAGLLLISPVTDGALNGTSLATRRHADPMIRKAWLEQGLHWYRAVLPDPLQADLRGLPPILIQVGDQEVLLSDSTRLAEHAAACGVTCRLEVHAARWHVFHLQSFYLRSAREAIRTLAGFAQACVMSSASTAASATRARTAYSCDQPESSGSAATTGPTASVSNATATECLCP</sequence>
<comment type="similarity">
    <text evidence="1">Belongs to the 'GDXG' lipolytic enzyme family.</text>
</comment>
<evidence type="ECO:0000256" key="3">
    <source>
        <dbReference type="PROSITE-ProRule" id="PRU10038"/>
    </source>
</evidence>
<dbReference type="PANTHER" id="PTHR42877:SF4">
    <property type="entry name" value="FAD_NAD(P)-BINDING DOMAIN-CONTAINING PROTEIN-RELATED"/>
    <property type="match status" value="1"/>
</dbReference>
<dbReference type="Pfam" id="PF13738">
    <property type="entry name" value="Pyr_redox_3"/>
    <property type="match status" value="1"/>
</dbReference>
<accession>A0ABT1ALU3</accession>
<evidence type="ECO:0000256" key="1">
    <source>
        <dbReference type="ARBA" id="ARBA00010515"/>
    </source>
</evidence>
<dbReference type="SUPFAM" id="SSF51905">
    <property type="entry name" value="FAD/NAD(P)-binding domain"/>
    <property type="match status" value="2"/>
</dbReference>
<protein>
    <submittedName>
        <fullName evidence="6">Alpha/beta hydrolase fold domain-containing protein</fullName>
    </submittedName>
</protein>
<dbReference type="Gene3D" id="3.40.50.1820">
    <property type="entry name" value="alpha/beta hydrolase"/>
    <property type="match status" value="1"/>
</dbReference>
<organism evidence="6 7">
    <name type="scientific">Ralstonia soli</name>
    <dbReference type="NCBI Taxonomy" id="2953896"/>
    <lineage>
        <taxon>Bacteria</taxon>
        <taxon>Pseudomonadati</taxon>
        <taxon>Pseudomonadota</taxon>
        <taxon>Betaproteobacteria</taxon>
        <taxon>Burkholderiales</taxon>
        <taxon>Burkholderiaceae</taxon>
        <taxon>Ralstonia</taxon>
    </lineage>
</organism>
<dbReference type="InterPro" id="IPR051209">
    <property type="entry name" value="FAD-bind_Monooxygenase_sf"/>
</dbReference>
<keyword evidence="4" id="KW-0472">Membrane</keyword>
<evidence type="ECO:0000313" key="7">
    <source>
        <dbReference type="Proteomes" id="UP001162811"/>
    </source>
</evidence>
<dbReference type="RefSeq" id="WP_252681454.1">
    <property type="nucleotide sequence ID" value="NZ_JAMXHT010000005.1"/>
</dbReference>
<keyword evidence="7" id="KW-1185">Reference proteome</keyword>
<dbReference type="Proteomes" id="UP001162811">
    <property type="component" value="Unassembled WGS sequence"/>
</dbReference>
<proteinExistence type="inferred from homology"/>